<evidence type="ECO:0000313" key="1">
    <source>
        <dbReference type="EMBL" id="RVW86680.1"/>
    </source>
</evidence>
<dbReference type="PANTHER" id="PTHR33986:SF2">
    <property type="entry name" value="MITOCHONDRIAL FISSION PROTEIN ELM1"/>
    <property type="match status" value="1"/>
</dbReference>
<comment type="caution">
    <text evidence="1">The sequence shown here is derived from an EMBL/GenBank/DDBJ whole genome shotgun (WGS) entry which is preliminary data.</text>
</comment>
<dbReference type="AlphaFoldDB" id="A0A438HQJ8"/>
<accession>A0A438HQJ8</accession>
<reference evidence="1 2" key="1">
    <citation type="journal article" date="2018" name="PLoS Genet.">
        <title>Population sequencing reveals clonal diversity and ancestral inbreeding in the grapevine cultivar Chardonnay.</title>
        <authorList>
            <person name="Roach M.J."/>
            <person name="Johnson D.L."/>
            <person name="Bohlmann J."/>
            <person name="van Vuuren H.J."/>
            <person name="Jones S.J."/>
            <person name="Pretorius I.S."/>
            <person name="Schmidt S.A."/>
            <person name="Borneman A.R."/>
        </authorList>
    </citation>
    <scope>NUCLEOTIDE SEQUENCE [LARGE SCALE GENOMIC DNA]</scope>
    <source>
        <strain evidence="2">cv. Chardonnay</strain>
        <tissue evidence="1">Leaf</tissue>
    </source>
</reference>
<dbReference type="Pfam" id="PF06258">
    <property type="entry name" value="Mito_fiss_Elm1"/>
    <property type="match status" value="1"/>
</dbReference>
<dbReference type="Proteomes" id="UP000288805">
    <property type="component" value="Unassembled WGS sequence"/>
</dbReference>
<organism evidence="1 2">
    <name type="scientific">Vitis vinifera</name>
    <name type="common">Grape</name>
    <dbReference type="NCBI Taxonomy" id="29760"/>
    <lineage>
        <taxon>Eukaryota</taxon>
        <taxon>Viridiplantae</taxon>
        <taxon>Streptophyta</taxon>
        <taxon>Embryophyta</taxon>
        <taxon>Tracheophyta</taxon>
        <taxon>Spermatophyta</taxon>
        <taxon>Magnoliopsida</taxon>
        <taxon>eudicotyledons</taxon>
        <taxon>Gunneridae</taxon>
        <taxon>Pentapetalae</taxon>
        <taxon>rosids</taxon>
        <taxon>Vitales</taxon>
        <taxon>Vitaceae</taxon>
        <taxon>Viteae</taxon>
        <taxon>Vitis</taxon>
    </lineage>
</organism>
<dbReference type="InterPro" id="IPR009367">
    <property type="entry name" value="Elm1-like"/>
</dbReference>
<protein>
    <submittedName>
        <fullName evidence="1">Mitochondrial fission protein ELM1</fullName>
    </submittedName>
</protein>
<proteinExistence type="predicted"/>
<gene>
    <name evidence="1" type="primary">ELM1_5</name>
    <name evidence="1" type="ORF">CK203_039855</name>
</gene>
<sequence>MLVNIDLLLISLPMLQIQHPRSQLHRFDLVVTPRHDYYPLTPQAQKQIPRCLRRWITPLNLLIGMWWVLTVGALHQIDSSALRSAASAWHDEFAPLPKPLLVVNIGGPTTLLQVVLGLAPPLTF</sequence>
<evidence type="ECO:0000313" key="2">
    <source>
        <dbReference type="Proteomes" id="UP000288805"/>
    </source>
</evidence>
<name>A0A438HQJ8_VITVI</name>
<dbReference type="PANTHER" id="PTHR33986">
    <property type="entry name" value="OS02G0535700 PROTEIN"/>
    <property type="match status" value="1"/>
</dbReference>
<dbReference type="EMBL" id="QGNW01000191">
    <property type="protein sequence ID" value="RVW86680.1"/>
    <property type="molecule type" value="Genomic_DNA"/>
</dbReference>